<feature type="region of interest" description="Disordered" evidence="2">
    <location>
        <begin position="240"/>
        <end position="260"/>
    </location>
</feature>
<reference evidence="4" key="1">
    <citation type="journal article" date="2005" name="Nature">
        <title>Sequencing of Aspergillus nidulans and comparative analysis with A. fumigatus and A. oryzae.</title>
        <authorList>
            <person name="Galagan J.E."/>
            <person name="Calvo S.E."/>
            <person name="Cuomo C."/>
            <person name="Ma L.J."/>
            <person name="Wortman J.R."/>
            <person name="Batzoglou S."/>
            <person name="Lee S.I."/>
            <person name="Basturkmen M."/>
            <person name="Spevak C.C."/>
            <person name="Clutterbuck J."/>
            <person name="Kapitonov V."/>
            <person name="Jurka J."/>
            <person name="Scazzocchio C."/>
            <person name="Farman M."/>
            <person name="Butler J."/>
            <person name="Purcell S."/>
            <person name="Harris S."/>
            <person name="Braus G.H."/>
            <person name="Draht O."/>
            <person name="Busch S."/>
            <person name="D'Enfert C."/>
            <person name="Bouchier C."/>
            <person name="Goldman G.H."/>
            <person name="Bell-Pedersen D."/>
            <person name="Griffiths-Jones S."/>
            <person name="Doonan J.H."/>
            <person name="Yu J."/>
            <person name="Vienken K."/>
            <person name="Pain A."/>
            <person name="Freitag M."/>
            <person name="Selker E.U."/>
            <person name="Archer D.B."/>
            <person name="Penalva M.A."/>
            <person name="Oakley B.R."/>
            <person name="Momany M."/>
            <person name="Tanaka T."/>
            <person name="Kumagai T."/>
            <person name="Asai K."/>
            <person name="Machida M."/>
            <person name="Nierman W.C."/>
            <person name="Denning D.W."/>
            <person name="Caddick M."/>
            <person name="Hynes M."/>
            <person name="Paoletti M."/>
            <person name="Fischer R."/>
            <person name="Miller B."/>
            <person name="Dyer P."/>
            <person name="Sachs M.S."/>
            <person name="Osmani S.A."/>
            <person name="Birren B.W."/>
        </authorList>
    </citation>
    <scope>NUCLEOTIDE SEQUENCE [LARGE SCALE GENOMIC DNA]</scope>
    <source>
        <strain evidence="4">FGSC A4 / ATCC 38163 / CBS 112.46 / NRRL 194 / M139</strain>
    </source>
</reference>
<evidence type="ECO:0000256" key="2">
    <source>
        <dbReference type="SAM" id="MobiDB-lite"/>
    </source>
</evidence>
<sequence length="311" mass="34053">MVSLRAVRAHNASLKSLGANLVAVFVGGTSGISLSTALSLARHTVSPTIYLIGQSRQAAESAVRSIRALNPSAEAIFLLSDISLMKNVDQICKQIESRGRYVNIVFMTPGYLTLRGRDETTEGLDRKFALHYYARMRFVNRLLPLLESAADKIPSASLKCGHHASLMTNFYLEEMARRYKNTSFVHAYPSGVNTGILRGLPGGQIARSFLSVLLKPFMVPLEESGERHLFAATSRKFPCAARGKGTDGDQEDVAPGSGGRPGSGCYWVNWDGEVFPEHASIKQKRAEGAVERVVEHTEEVLRRVCENSSPQ</sequence>
<dbReference type="PANTHER" id="PTHR47534">
    <property type="entry name" value="YALI0E05731P"/>
    <property type="match status" value="1"/>
</dbReference>
<dbReference type="InParanoid" id="C8V9R6"/>
<dbReference type="VEuPathDB" id="FungiDB:AN11122"/>
<dbReference type="SUPFAM" id="SSF51735">
    <property type="entry name" value="NAD(P)-binding Rossmann-fold domains"/>
    <property type="match status" value="1"/>
</dbReference>
<dbReference type="EMBL" id="BN001303">
    <property type="protein sequence ID" value="CBF78048.1"/>
    <property type="molecule type" value="Genomic_DNA"/>
</dbReference>
<gene>
    <name evidence="3" type="ORF">ANIA_11122</name>
</gene>
<dbReference type="HOGENOM" id="CLU_044999_0_0_1"/>
<dbReference type="Gene3D" id="3.40.50.720">
    <property type="entry name" value="NAD(P)-binding Rossmann-like Domain"/>
    <property type="match status" value="1"/>
</dbReference>
<dbReference type="Proteomes" id="UP000000560">
    <property type="component" value="Chromosome III"/>
</dbReference>
<reference evidence="4" key="2">
    <citation type="journal article" date="2009" name="Fungal Genet. Biol.">
        <title>The 2008 update of the Aspergillus nidulans genome annotation: a community effort.</title>
        <authorList>
            <person name="Wortman J.R."/>
            <person name="Gilsenan J.M."/>
            <person name="Joardar V."/>
            <person name="Deegan J."/>
            <person name="Clutterbuck J."/>
            <person name="Andersen M.R."/>
            <person name="Archer D."/>
            <person name="Bencina M."/>
            <person name="Braus G."/>
            <person name="Coutinho P."/>
            <person name="von Dohren H."/>
            <person name="Doonan J."/>
            <person name="Driessen A.J."/>
            <person name="Durek P."/>
            <person name="Espeso E."/>
            <person name="Fekete E."/>
            <person name="Flipphi M."/>
            <person name="Estrada C.G."/>
            <person name="Geysens S."/>
            <person name="Goldman G."/>
            <person name="de Groot P.W."/>
            <person name="Hansen K."/>
            <person name="Harris S.D."/>
            <person name="Heinekamp T."/>
            <person name="Helmstaedt K."/>
            <person name="Henrissat B."/>
            <person name="Hofmann G."/>
            <person name="Homan T."/>
            <person name="Horio T."/>
            <person name="Horiuchi H."/>
            <person name="James S."/>
            <person name="Jones M."/>
            <person name="Karaffa L."/>
            <person name="Karanyi Z."/>
            <person name="Kato M."/>
            <person name="Keller N."/>
            <person name="Kelly D.E."/>
            <person name="Kiel J.A."/>
            <person name="Kim J.M."/>
            <person name="van der Klei I.J."/>
            <person name="Klis F.M."/>
            <person name="Kovalchuk A."/>
            <person name="Krasevec N."/>
            <person name="Kubicek C.P."/>
            <person name="Liu B."/>
            <person name="Maccabe A."/>
            <person name="Meyer V."/>
            <person name="Mirabito P."/>
            <person name="Miskei M."/>
            <person name="Mos M."/>
            <person name="Mullins J."/>
            <person name="Nelson D.R."/>
            <person name="Nielsen J."/>
            <person name="Oakley B.R."/>
            <person name="Osmani S.A."/>
            <person name="Pakula T."/>
            <person name="Paszewski A."/>
            <person name="Paulsen I."/>
            <person name="Pilsyk S."/>
            <person name="Pocsi I."/>
            <person name="Punt P.J."/>
            <person name="Ram A.F."/>
            <person name="Ren Q."/>
            <person name="Robellet X."/>
            <person name="Robson G."/>
            <person name="Seiboth B."/>
            <person name="van Solingen P."/>
            <person name="Specht T."/>
            <person name="Sun J."/>
            <person name="Taheri-Talesh N."/>
            <person name="Takeshita N."/>
            <person name="Ussery D."/>
            <person name="vanKuyk P.A."/>
            <person name="Visser H."/>
            <person name="van de Vondervoort P.J."/>
            <person name="de Vries R.P."/>
            <person name="Walton J."/>
            <person name="Xiang X."/>
            <person name="Xiong Y."/>
            <person name="Zeng A.P."/>
            <person name="Brandt B.W."/>
            <person name="Cornell M.J."/>
            <person name="van den Hondel C.A."/>
            <person name="Visser J."/>
            <person name="Oliver S.G."/>
            <person name="Turner G."/>
        </authorList>
    </citation>
    <scope>GENOME REANNOTATION</scope>
    <source>
        <strain evidence="4">FGSC A4 / ATCC 38163 / CBS 112.46 / NRRL 194 / M139</strain>
    </source>
</reference>
<evidence type="ECO:0000313" key="4">
    <source>
        <dbReference type="Proteomes" id="UP000000560"/>
    </source>
</evidence>
<dbReference type="OMA" id="FKRVCEE"/>
<dbReference type="FunFam" id="3.40.50.720:FF:000637">
    <property type="entry name" value="Uncharacterized oxidoreductase C736.13"/>
    <property type="match status" value="1"/>
</dbReference>
<dbReference type="AlphaFoldDB" id="C8V9R6"/>
<dbReference type="OrthoDB" id="2898509at2759"/>
<accession>C8V9R6</accession>
<dbReference type="FunCoup" id="C8V9R6">
    <property type="interactions" value="26"/>
</dbReference>
<evidence type="ECO:0000256" key="1">
    <source>
        <dbReference type="ARBA" id="ARBA00023002"/>
    </source>
</evidence>
<dbReference type="eggNOG" id="KOG1208">
    <property type="taxonomic scope" value="Eukaryota"/>
</dbReference>
<name>C8V9R6_EMENI</name>
<dbReference type="KEGG" id="ani:ANIA_11122"/>
<dbReference type="GO" id="GO:0016491">
    <property type="term" value="F:oxidoreductase activity"/>
    <property type="evidence" value="ECO:0007669"/>
    <property type="project" value="UniProtKB-KW"/>
</dbReference>
<protein>
    <submittedName>
        <fullName evidence="3">Uncharacterized protein</fullName>
    </submittedName>
</protein>
<keyword evidence="1" id="KW-0560">Oxidoreductase</keyword>
<dbReference type="GeneID" id="74896793"/>
<dbReference type="RefSeq" id="XP_050467791.1">
    <property type="nucleotide sequence ID" value="XM_050611807.1"/>
</dbReference>
<dbReference type="InterPro" id="IPR036291">
    <property type="entry name" value="NAD(P)-bd_dom_sf"/>
</dbReference>
<evidence type="ECO:0000313" key="3">
    <source>
        <dbReference type="EMBL" id="CBF78048.1"/>
    </source>
</evidence>
<proteinExistence type="predicted"/>
<keyword evidence="4" id="KW-1185">Reference proteome</keyword>
<dbReference type="InterPro" id="IPR052228">
    <property type="entry name" value="Sec_Metab_Biosynth_Oxidored"/>
</dbReference>
<organism evidence="3 4">
    <name type="scientific">Emericella nidulans (strain FGSC A4 / ATCC 38163 / CBS 112.46 / NRRL 194 / M139)</name>
    <name type="common">Aspergillus nidulans</name>
    <dbReference type="NCBI Taxonomy" id="227321"/>
    <lineage>
        <taxon>Eukaryota</taxon>
        <taxon>Fungi</taxon>
        <taxon>Dikarya</taxon>
        <taxon>Ascomycota</taxon>
        <taxon>Pezizomycotina</taxon>
        <taxon>Eurotiomycetes</taxon>
        <taxon>Eurotiomycetidae</taxon>
        <taxon>Eurotiales</taxon>
        <taxon>Aspergillaceae</taxon>
        <taxon>Aspergillus</taxon>
        <taxon>Aspergillus subgen. Nidulantes</taxon>
    </lineage>
</organism>
<dbReference type="PANTHER" id="PTHR47534:SF2">
    <property type="entry name" value="KETOREDUCTASE (KR) DOMAIN-CONTAINING PROTEIN-RELATED"/>
    <property type="match status" value="1"/>
</dbReference>